<dbReference type="AlphaFoldDB" id="A0A091HK50"/>
<dbReference type="EMBL" id="KL515087">
    <property type="protein sequence ID" value="KFO87728.1"/>
    <property type="molecule type" value="Genomic_DNA"/>
</dbReference>
<keyword evidence="2" id="KW-1185">Reference proteome</keyword>
<reference evidence="1 2" key="1">
    <citation type="submission" date="2014-04" db="EMBL/GenBank/DDBJ databases">
        <title>Genome evolution of avian class.</title>
        <authorList>
            <person name="Zhang G."/>
            <person name="Li C."/>
        </authorList>
    </citation>
    <scope>NUCLEOTIDE SEQUENCE [LARGE SCALE GENOMIC DNA]</scope>
    <source>
        <strain evidence="1">BGI_N320</strain>
    </source>
</reference>
<proteinExistence type="predicted"/>
<feature type="non-terminal residue" evidence="1">
    <location>
        <position position="1"/>
    </location>
</feature>
<feature type="non-terminal residue" evidence="1">
    <location>
        <position position="55"/>
    </location>
</feature>
<evidence type="ECO:0000313" key="1">
    <source>
        <dbReference type="EMBL" id="KFO87728.1"/>
    </source>
</evidence>
<protein>
    <submittedName>
        <fullName evidence="1">Uncharacterized protein</fullName>
    </submittedName>
</protein>
<sequence length="55" mass="6471">NKHKLEPGKFHLTMRRNFFAVRVREPWPRLPLEVVEPPGLERSQTHLDITLGNVL</sequence>
<gene>
    <name evidence="1" type="ORF">N320_00825</name>
</gene>
<name>A0A091HK50_BUCRH</name>
<dbReference type="Proteomes" id="UP000054064">
    <property type="component" value="Unassembled WGS sequence"/>
</dbReference>
<organism evidence="1 2">
    <name type="scientific">Buceros rhinoceros silvestris</name>
    <dbReference type="NCBI Taxonomy" id="175836"/>
    <lineage>
        <taxon>Eukaryota</taxon>
        <taxon>Metazoa</taxon>
        <taxon>Chordata</taxon>
        <taxon>Craniata</taxon>
        <taxon>Vertebrata</taxon>
        <taxon>Euteleostomi</taxon>
        <taxon>Archelosauria</taxon>
        <taxon>Archosauria</taxon>
        <taxon>Dinosauria</taxon>
        <taxon>Saurischia</taxon>
        <taxon>Theropoda</taxon>
        <taxon>Coelurosauria</taxon>
        <taxon>Aves</taxon>
        <taxon>Neognathae</taxon>
        <taxon>Neoaves</taxon>
        <taxon>Telluraves</taxon>
        <taxon>Coraciimorphae</taxon>
        <taxon>Bucerotiformes</taxon>
        <taxon>Bucerotidae</taxon>
        <taxon>Buceros</taxon>
    </lineage>
</organism>
<evidence type="ECO:0000313" key="2">
    <source>
        <dbReference type="Proteomes" id="UP000054064"/>
    </source>
</evidence>
<accession>A0A091HK50</accession>